<evidence type="ECO:0000313" key="1">
    <source>
        <dbReference type="EMBL" id="SIS53623.1"/>
    </source>
</evidence>
<dbReference type="Proteomes" id="UP000185639">
    <property type="component" value="Unassembled WGS sequence"/>
</dbReference>
<evidence type="ECO:0000313" key="2">
    <source>
        <dbReference type="Proteomes" id="UP000185639"/>
    </source>
</evidence>
<gene>
    <name evidence="1" type="ORF">SAMN05421686_102221</name>
</gene>
<proteinExistence type="predicted"/>
<dbReference type="AlphaFoldDB" id="A0A1N7JWB1"/>
<dbReference type="STRING" id="484498.SAMN05421686_102221"/>
<sequence>MSIDDVYLSIAKNIVNAILDDWDEAVVDIERPAEDVISFSVSYFLNGDEEYLDFDDIDTQQLTPDGNKMSQSYTKSNQKLFDGSEQEFFSENYKMNISDSLIISPSSLAPLSRLVKLRPDDVTAVVGGRVMSFDNETLYRGTKKGTDLYYFTPNEEEDLYIFSLGEFQPSRFICIYNGKIFSG</sequence>
<accession>A0A1N7JWB1</accession>
<name>A0A1N7JWB1_9GAMM</name>
<keyword evidence="2" id="KW-1185">Reference proteome</keyword>
<dbReference type="OrthoDB" id="7065033at2"/>
<protein>
    <submittedName>
        <fullName evidence="1">Uncharacterized protein</fullName>
    </submittedName>
</protein>
<dbReference type="EMBL" id="FTOH01000002">
    <property type="protein sequence ID" value="SIS53623.1"/>
    <property type="molecule type" value="Genomic_DNA"/>
</dbReference>
<organism evidence="1 2">
    <name type="scientific">Thalassolituus maritimus</name>
    <dbReference type="NCBI Taxonomy" id="484498"/>
    <lineage>
        <taxon>Bacteria</taxon>
        <taxon>Pseudomonadati</taxon>
        <taxon>Pseudomonadota</taxon>
        <taxon>Gammaproteobacteria</taxon>
        <taxon>Oceanospirillales</taxon>
        <taxon>Oceanospirillaceae</taxon>
        <taxon>Thalassolituus</taxon>
    </lineage>
</organism>
<dbReference type="RefSeq" id="WP_076514365.1">
    <property type="nucleotide sequence ID" value="NZ_FTOH01000002.1"/>
</dbReference>
<reference evidence="2" key="1">
    <citation type="submission" date="2017-01" db="EMBL/GenBank/DDBJ databases">
        <authorList>
            <person name="Varghese N."/>
            <person name="Submissions S."/>
        </authorList>
    </citation>
    <scope>NUCLEOTIDE SEQUENCE [LARGE SCALE GENOMIC DNA]</scope>
    <source>
        <strain evidence="2">DSM 24913</strain>
    </source>
</reference>